<feature type="region of interest" description="Disordered" evidence="1">
    <location>
        <begin position="420"/>
        <end position="476"/>
    </location>
</feature>
<feature type="compositionally biased region" description="Low complexity" evidence="1">
    <location>
        <begin position="44"/>
        <end position="55"/>
    </location>
</feature>
<dbReference type="AlphaFoldDB" id="A0AAV4CDE9"/>
<reference evidence="2 3" key="1">
    <citation type="journal article" date="2021" name="Elife">
        <title>Chloroplast acquisition without the gene transfer in kleptoplastic sea slugs, Plakobranchus ocellatus.</title>
        <authorList>
            <person name="Maeda T."/>
            <person name="Takahashi S."/>
            <person name="Yoshida T."/>
            <person name="Shimamura S."/>
            <person name="Takaki Y."/>
            <person name="Nagai Y."/>
            <person name="Toyoda A."/>
            <person name="Suzuki Y."/>
            <person name="Arimoto A."/>
            <person name="Ishii H."/>
            <person name="Satoh N."/>
            <person name="Nishiyama T."/>
            <person name="Hasebe M."/>
            <person name="Maruyama T."/>
            <person name="Minagawa J."/>
            <person name="Obokata J."/>
            <person name="Shigenobu S."/>
        </authorList>
    </citation>
    <scope>NUCLEOTIDE SEQUENCE [LARGE SCALE GENOMIC DNA]</scope>
</reference>
<feature type="compositionally biased region" description="Basic residues" evidence="1">
    <location>
        <begin position="10"/>
        <end position="19"/>
    </location>
</feature>
<feature type="region of interest" description="Disordered" evidence="1">
    <location>
        <begin position="215"/>
        <end position="237"/>
    </location>
</feature>
<organism evidence="2 3">
    <name type="scientific">Plakobranchus ocellatus</name>
    <dbReference type="NCBI Taxonomy" id="259542"/>
    <lineage>
        <taxon>Eukaryota</taxon>
        <taxon>Metazoa</taxon>
        <taxon>Spiralia</taxon>
        <taxon>Lophotrochozoa</taxon>
        <taxon>Mollusca</taxon>
        <taxon>Gastropoda</taxon>
        <taxon>Heterobranchia</taxon>
        <taxon>Euthyneura</taxon>
        <taxon>Panpulmonata</taxon>
        <taxon>Sacoglossa</taxon>
        <taxon>Placobranchoidea</taxon>
        <taxon>Plakobranchidae</taxon>
        <taxon>Plakobranchus</taxon>
    </lineage>
</organism>
<feature type="compositionally biased region" description="Low complexity" evidence="1">
    <location>
        <begin position="138"/>
        <end position="157"/>
    </location>
</feature>
<feature type="compositionally biased region" description="Polar residues" evidence="1">
    <location>
        <begin position="268"/>
        <end position="278"/>
    </location>
</feature>
<feature type="region of interest" description="Disordered" evidence="1">
    <location>
        <begin position="773"/>
        <end position="803"/>
    </location>
</feature>
<feature type="region of interest" description="Disordered" evidence="1">
    <location>
        <begin position="816"/>
        <end position="870"/>
    </location>
</feature>
<feature type="compositionally biased region" description="Low complexity" evidence="1">
    <location>
        <begin position="717"/>
        <end position="732"/>
    </location>
</feature>
<protein>
    <recommendedName>
        <fullName evidence="4">Pecanex-like protein</fullName>
    </recommendedName>
</protein>
<accession>A0AAV4CDE9</accession>
<feature type="compositionally biased region" description="Acidic residues" evidence="1">
    <location>
        <begin position="970"/>
        <end position="979"/>
    </location>
</feature>
<feature type="compositionally biased region" description="Basic and acidic residues" evidence="1">
    <location>
        <begin position="65"/>
        <end position="83"/>
    </location>
</feature>
<feature type="compositionally biased region" description="Polar residues" evidence="1">
    <location>
        <begin position="679"/>
        <end position="693"/>
    </location>
</feature>
<dbReference type="EMBL" id="BLXT01006265">
    <property type="protein sequence ID" value="GFO30771.1"/>
    <property type="molecule type" value="Genomic_DNA"/>
</dbReference>
<feature type="compositionally biased region" description="Polar residues" evidence="1">
    <location>
        <begin position="892"/>
        <end position="906"/>
    </location>
</feature>
<feature type="compositionally biased region" description="Low complexity" evidence="1">
    <location>
        <begin position="545"/>
        <end position="558"/>
    </location>
</feature>
<feature type="compositionally biased region" description="Polar residues" evidence="1">
    <location>
        <begin position="115"/>
        <end position="126"/>
    </location>
</feature>
<proteinExistence type="predicted"/>
<feature type="region of interest" description="Disordered" evidence="1">
    <location>
        <begin position="1"/>
        <end position="160"/>
    </location>
</feature>
<evidence type="ECO:0000256" key="1">
    <source>
        <dbReference type="SAM" id="MobiDB-lite"/>
    </source>
</evidence>
<comment type="caution">
    <text evidence="2">The sequence shown here is derived from an EMBL/GenBank/DDBJ whole genome shotgun (WGS) entry which is preliminary data.</text>
</comment>
<feature type="compositionally biased region" description="Gly residues" evidence="1">
    <location>
        <begin position="956"/>
        <end position="969"/>
    </location>
</feature>
<feature type="compositionally biased region" description="Polar residues" evidence="1">
    <location>
        <begin position="452"/>
        <end position="463"/>
    </location>
</feature>
<feature type="region of interest" description="Disordered" evidence="1">
    <location>
        <begin position="886"/>
        <end position="979"/>
    </location>
</feature>
<feature type="region of interest" description="Disordered" evidence="1">
    <location>
        <begin position="266"/>
        <end position="356"/>
    </location>
</feature>
<feature type="compositionally biased region" description="Polar residues" evidence="1">
    <location>
        <begin position="217"/>
        <end position="237"/>
    </location>
</feature>
<evidence type="ECO:0008006" key="4">
    <source>
        <dbReference type="Google" id="ProtNLM"/>
    </source>
</evidence>
<gene>
    <name evidence="2" type="ORF">PoB_005727600</name>
</gene>
<name>A0AAV4CDE9_9GAST</name>
<keyword evidence="3" id="KW-1185">Reference proteome</keyword>
<dbReference type="Proteomes" id="UP000735302">
    <property type="component" value="Unassembled WGS sequence"/>
</dbReference>
<feature type="compositionally biased region" description="Polar residues" evidence="1">
    <location>
        <begin position="832"/>
        <end position="842"/>
    </location>
</feature>
<feature type="compositionally biased region" description="Polar residues" evidence="1">
    <location>
        <begin position="856"/>
        <end position="865"/>
    </location>
</feature>
<feature type="compositionally biased region" description="Polar residues" evidence="1">
    <location>
        <begin position="297"/>
        <end position="309"/>
    </location>
</feature>
<feature type="compositionally biased region" description="Low complexity" evidence="1">
    <location>
        <begin position="429"/>
        <end position="446"/>
    </location>
</feature>
<evidence type="ECO:0000313" key="2">
    <source>
        <dbReference type="EMBL" id="GFO30771.1"/>
    </source>
</evidence>
<feature type="compositionally biased region" description="Polar residues" evidence="1">
    <location>
        <begin position="649"/>
        <end position="661"/>
    </location>
</feature>
<feature type="compositionally biased region" description="Polar residues" evidence="1">
    <location>
        <begin position="559"/>
        <end position="570"/>
    </location>
</feature>
<feature type="region of interest" description="Disordered" evidence="1">
    <location>
        <begin position="648"/>
        <end position="756"/>
    </location>
</feature>
<feature type="region of interest" description="Disordered" evidence="1">
    <location>
        <begin position="540"/>
        <end position="604"/>
    </location>
</feature>
<feature type="compositionally biased region" description="Low complexity" evidence="1">
    <location>
        <begin position="662"/>
        <end position="674"/>
    </location>
</feature>
<evidence type="ECO:0000313" key="3">
    <source>
        <dbReference type="Proteomes" id="UP000735302"/>
    </source>
</evidence>
<sequence>MVVVTGLTAMHHHNPRSRHAGPSTVTPSASSKRRQTVASTIIDPGPGCSSSSGSDYEGGSGSPMEYKKPQLRHEFHQYGDHSKGSNVHTRIQEPGFFYNGEQNSSDHIEPLSGPENFQKSTKSSMKLQHRDSLENFDSSPVSHLSSVSSSSFPPQKSAMKLSKTSNTYSNKNGVVNHNAHNLYKRTSFSLCNNSDSVKDTGQDYLQLNQPADIPKLSSVQNSTNGHSLQWSKSPVSSMKSPLREEVSFLTQYSDSCLIDAGEHHARSRNSFTQQQDQQKVMDASVVHQNRSSDEPALNSSASKDPSSQPHIRRKTPKLSSAGPLFHNGRHSRPQDDSVQTHNGPRLGNTKHSLTSMSLDSPYASMSRLDKWGPSYVTASFFMSKGATDPIHHPVPRRGVVGGFQRSHSSSLFAKVSASHSEAVTDNESDGTSPTISSSSGTVGGSSCEAAPSASQPALHSHLQQQHRPRSTSNEMFTPPYLKHLNFLQYQSPLVAAHRLHSSSRDLSSISRDAASLVEGKHDVGSLRSVKMIHITKNEDSGSVKSLSFSRTSSGDSSSLNKESQASSANHVGQYGYNPYSTLPRKGSHGQYLRRTVSHDPRVGEVRVDSTPAVVRTASDGEIESEYVTLDRTYIPSSSSRLCRVIEDVPTTQPSKPNFSKQSLSPPLHSPSSLEHSGHVNSISSTRPKSYSRNKASRDSESSESNGDIPTNPIARESNLVNSSNSLNNSMSSGQLRANAEDQKSTSVKKRYGPGPLKAMAETLGSVFFTNRASSDAGGSSRQSSGESSLSPFESNNSYLSSPASPISPLAMSLNYSSMQRSGSSRSKVDRQPPQTGRMTRSKSLPDLQKDVDGNEDQSANALTNYSDDEDGDEFGFLSYPISFSSSFSSSSCTSTVMNKAKSSPSPGTRIFPKRWRSKSKAASSSAPDPSAMWTPGPPDGIGHYDGISNEDDGVSGSAGGGVGGVGSDDGGGDGDDNDDEDLVLIAVNLVGFFLHP</sequence>
<feature type="compositionally biased region" description="Low complexity" evidence="1">
    <location>
        <begin position="816"/>
        <end position="825"/>
    </location>
</feature>
<feature type="compositionally biased region" description="Low complexity" evidence="1">
    <location>
        <begin position="920"/>
        <end position="931"/>
    </location>
</feature>